<dbReference type="InterPro" id="IPR025665">
    <property type="entry name" value="Beta-barrel_OMP_2"/>
</dbReference>
<organism evidence="3 4">
    <name type="scientific">Aequorivita echinoideorum</name>
    <dbReference type="NCBI Taxonomy" id="1549647"/>
    <lineage>
        <taxon>Bacteria</taxon>
        <taxon>Pseudomonadati</taxon>
        <taxon>Bacteroidota</taxon>
        <taxon>Flavobacteriia</taxon>
        <taxon>Flavobacteriales</taxon>
        <taxon>Flavobacteriaceae</taxon>
        <taxon>Aequorivita</taxon>
    </lineage>
</organism>
<keyword evidence="1" id="KW-0732">Signal</keyword>
<dbReference type="Proteomes" id="UP001297092">
    <property type="component" value="Unassembled WGS sequence"/>
</dbReference>
<reference evidence="3 4" key="1">
    <citation type="submission" date="2021-05" db="EMBL/GenBank/DDBJ databases">
        <title>Aequorivita echinoideorum JCM 30378 genome.</title>
        <authorList>
            <person name="Zhang H."/>
            <person name="Li C."/>
        </authorList>
    </citation>
    <scope>NUCLEOTIDE SEQUENCE [LARGE SCALE GENOMIC DNA]</scope>
    <source>
        <strain evidence="3 4">JCM30378</strain>
    </source>
</reference>
<evidence type="ECO:0000313" key="4">
    <source>
        <dbReference type="Proteomes" id="UP001297092"/>
    </source>
</evidence>
<keyword evidence="4" id="KW-1185">Reference proteome</keyword>
<feature type="domain" description="Outer membrane protein beta-barrel" evidence="2">
    <location>
        <begin position="41"/>
        <end position="172"/>
    </location>
</feature>
<comment type="caution">
    <text evidence="3">The sequence shown here is derived from an EMBL/GenBank/DDBJ whole genome shotgun (WGS) entry which is preliminary data.</text>
</comment>
<dbReference type="EMBL" id="JAHCTB010000005">
    <property type="protein sequence ID" value="MBT0608859.1"/>
    <property type="molecule type" value="Genomic_DNA"/>
</dbReference>
<evidence type="ECO:0000259" key="2">
    <source>
        <dbReference type="Pfam" id="PF13568"/>
    </source>
</evidence>
<evidence type="ECO:0000256" key="1">
    <source>
        <dbReference type="SAM" id="SignalP"/>
    </source>
</evidence>
<feature type="signal peptide" evidence="1">
    <location>
        <begin position="1"/>
        <end position="18"/>
    </location>
</feature>
<dbReference type="Gene3D" id="2.40.160.20">
    <property type="match status" value="1"/>
</dbReference>
<dbReference type="RefSeq" id="WP_214113986.1">
    <property type="nucleotide sequence ID" value="NZ_JAHCTB010000005.1"/>
</dbReference>
<dbReference type="InterPro" id="IPR011250">
    <property type="entry name" value="OMP/PagP_B-barrel"/>
</dbReference>
<proteinExistence type="predicted"/>
<feature type="chain" id="PRO_5047291035" description="Outer membrane protein beta-barrel domain-containing protein" evidence="1">
    <location>
        <begin position="19"/>
        <end position="205"/>
    </location>
</feature>
<protein>
    <recommendedName>
        <fullName evidence="2">Outer membrane protein beta-barrel domain-containing protein</fullName>
    </recommendedName>
</protein>
<gene>
    <name evidence="3" type="ORF">KIV10_11760</name>
</gene>
<dbReference type="SUPFAM" id="SSF56925">
    <property type="entry name" value="OMPA-like"/>
    <property type="match status" value="1"/>
</dbReference>
<accession>A0ABS5S6Q1</accession>
<dbReference type="Pfam" id="PF13568">
    <property type="entry name" value="OMP_b-brl_2"/>
    <property type="match status" value="1"/>
</dbReference>
<name>A0ABS5S6Q1_9FLAO</name>
<sequence>MKLYIFIFCGLITSIFYAQEQPSNLDKNGEWFVNSYFGTVTIEAEDSFKVNGNVAGGTVGREFILNENFSLLTGIEHLRSWTDFQNQNQQIFLKNNYIKIPINFKLGYLFSEKTSAFAEVGVYGGYLYTSKVEIISENFEDREKGLGFNFGLHAGVGIKHQLNEYFSMSLGFISQGDFATTFDDDTPEYKLSDLYAYRLSAWVKL</sequence>
<evidence type="ECO:0000313" key="3">
    <source>
        <dbReference type="EMBL" id="MBT0608859.1"/>
    </source>
</evidence>